<protein>
    <recommendedName>
        <fullName evidence="1">ARB-07466-like C-terminal domain-containing protein</fullName>
    </recommendedName>
</protein>
<proteinExistence type="predicted"/>
<evidence type="ECO:0000259" key="1">
    <source>
        <dbReference type="Pfam" id="PF26571"/>
    </source>
</evidence>
<feature type="domain" description="ARB-07466-like C-terminal" evidence="1">
    <location>
        <begin position="10"/>
        <end position="92"/>
    </location>
</feature>
<accession>A0ABM6FNP3</accession>
<dbReference type="Proteomes" id="UP000178666">
    <property type="component" value="Chromosome"/>
</dbReference>
<sequence>MKAIKAKYPSVTFSTGGDQDHATGHAVDIMIPNAGTAQGKQLGDEIAAYLKANQSQFKVHYLIWQQKIWNIQRDDEGWRSMEDRGSTTANHYDHVHVSVY</sequence>
<dbReference type="InterPro" id="IPR058593">
    <property type="entry name" value="ARB_07466-like_C"/>
</dbReference>
<name>A0ABM6FNP3_9ACTN</name>
<reference evidence="2 3" key="1">
    <citation type="journal article" date="2016" name="Plant Dis.">
        <title>Improved production of propionic acid using genome shuffling.</title>
        <authorList>
            <person name="Luna-Flores C.H."/>
            <person name="Palfreyman R.W."/>
            <person name="Kromer J.O."/>
            <person name="Nielsen L.K."/>
            <person name="Marcellin E."/>
        </authorList>
    </citation>
    <scope>NUCLEOTIDE SEQUENCE [LARGE SCALE GENOMIC DNA]</scope>
    <source>
        <strain evidence="2 3">F3E8</strain>
    </source>
</reference>
<dbReference type="Pfam" id="PF26571">
    <property type="entry name" value="VldE"/>
    <property type="match status" value="1"/>
</dbReference>
<evidence type="ECO:0000313" key="2">
    <source>
        <dbReference type="EMBL" id="AOZ47837.1"/>
    </source>
</evidence>
<gene>
    <name evidence="2" type="ORF">A8L58_15430</name>
</gene>
<keyword evidence="3" id="KW-1185">Reference proteome</keyword>
<organism evidence="2 3">
    <name type="scientific">Acidipropionibacterium acidipropionici</name>
    <dbReference type="NCBI Taxonomy" id="1748"/>
    <lineage>
        <taxon>Bacteria</taxon>
        <taxon>Bacillati</taxon>
        <taxon>Actinomycetota</taxon>
        <taxon>Actinomycetes</taxon>
        <taxon>Propionibacteriales</taxon>
        <taxon>Propionibacteriaceae</taxon>
        <taxon>Acidipropionibacterium</taxon>
    </lineage>
</organism>
<dbReference type="EMBL" id="CP015970">
    <property type="protein sequence ID" value="AOZ47837.1"/>
    <property type="molecule type" value="Genomic_DNA"/>
</dbReference>
<evidence type="ECO:0000313" key="3">
    <source>
        <dbReference type="Proteomes" id="UP000178666"/>
    </source>
</evidence>